<accession>A0A9E9LD35</accession>
<sequence length="341" mass="38379">MSLIPVTIITGFLGAGKTTLLNRILRDKQHKQRIAVIENEFGEENIDSNILVQDDAEQIVEMSNGCICCTIRSDLVTALTRLANKRKSGEISFDRVVIETTGLADPGPVAQTFFLEDAVAEDFMIDGIITLMDAVFAMRQLDEYEQARQQVGYADRLLISKTDLVSAEDVELLINRLRRINPHASIHTVDFGRIPVAEVLDLRGFNLSSKLDVDADGHDHHHDHDHPHDHACSPDCGCSRHLDDIGSFVFHSKKPFDPDKLNDFFDRMITLFGPQMLRYKGVLYMKGADRKVVFQGVQQLMGTDVVEKWDENHPPESKLVFIGKNLPRTIFMEGLHDSLAD</sequence>
<dbReference type="InterPro" id="IPR011629">
    <property type="entry name" value="CobW-like_C"/>
</dbReference>
<dbReference type="InterPro" id="IPR003495">
    <property type="entry name" value="CobW/HypB/UreG_nucleotide-bd"/>
</dbReference>
<dbReference type="GO" id="GO:0016787">
    <property type="term" value="F:hydrolase activity"/>
    <property type="evidence" value="ECO:0007669"/>
    <property type="project" value="UniProtKB-KW"/>
</dbReference>
<evidence type="ECO:0000256" key="1">
    <source>
        <dbReference type="ARBA" id="ARBA00022741"/>
    </source>
</evidence>
<dbReference type="SUPFAM" id="SSF90002">
    <property type="entry name" value="Hypothetical protein YjiA, C-terminal domain"/>
    <property type="match status" value="1"/>
</dbReference>
<dbReference type="SMART" id="SM00833">
    <property type="entry name" value="CobW_C"/>
    <property type="match status" value="1"/>
</dbReference>
<dbReference type="Proteomes" id="UP001164819">
    <property type="component" value="Chromosome"/>
</dbReference>
<dbReference type="EMBL" id="CP098251">
    <property type="protein sequence ID" value="WAV91895.1"/>
    <property type="molecule type" value="Genomic_DNA"/>
</dbReference>
<dbReference type="Gene3D" id="3.30.1220.10">
    <property type="entry name" value="CobW-like, C-terminal domain"/>
    <property type="match status" value="1"/>
</dbReference>
<dbReference type="PANTHER" id="PTHR13748">
    <property type="entry name" value="COBW-RELATED"/>
    <property type="match status" value="1"/>
</dbReference>
<comment type="catalytic activity">
    <reaction evidence="6">
        <text>GTP + H2O = GDP + phosphate + H(+)</text>
        <dbReference type="Rhea" id="RHEA:19669"/>
        <dbReference type="ChEBI" id="CHEBI:15377"/>
        <dbReference type="ChEBI" id="CHEBI:15378"/>
        <dbReference type="ChEBI" id="CHEBI:37565"/>
        <dbReference type="ChEBI" id="CHEBI:43474"/>
        <dbReference type="ChEBI" id="CHEBI:58189"/>
    </reaction>
    <physiologicalReaction direction="left-to-right" evidence="6">
        <dbReference type="Rhea" id="RHEA:19670"/>
    </physiologicalReaction>
</comment>
<dbReference type="Gene3D" id="3.40.50.300">
    <property type="entry name" value="P-loop containing nucleotide triphosphate hydrolases"/>
    <property type="match status" value="1"/>
</dbReference>
<comment type="function">
    <text evidence="5">Zinc chaperone that directly transfers zinc cofactor to target proteins, thereby activating them. Zinc is transferred from the CXCC motif in the GTPase domain to the zinc binding site in target proteins in a process requiring GTP hydrolysis.</text>
</comment>
<dbReference type="InterPro" id="IPR051316">
    <property type="entry name" value="Zinc-reg_GTPase_activator"/>
</dbReference>
<dbReference type="InterPro" id="IPR027417">
    <property type="entry name" value="P-loop_NTPase"/>
</dbReference>
<reference evidence="7" key="1">
    <citation type="journal article" date="2022" name="Front. Microbiol.">
        <title>New perspectives on an old grouping: The genomic and phenotypic variability of Oxalobacter formigenes and the implications for calcium oxalate stone prevention.</title>
        <authorList>
            <person name="Chmiel J.A."/>
            <person name="Carr C."/>
            <person name="Stuivenberg G.A."/>
            <person name="Venema R."/>
            <person name="Chanyi R.M."/>
            <person name="Al K.F."/>
            <person name="Giguere D."/>
            <person name="Say H."/>
            <person name="Akouris P.P."/>
            <person name="Dominguez Romero S.A."/>
            <person name="Kwong A."/>
            <person name="Tai V."/>
            <person name="Koval S.F."/>
            <person name="Razvi H."/>
            <person name="Bjazevic J."/>
            <person name="Burton J.P."/>
        </authorList>
    </citation>
    <scope>NUCLEOTIDE SEQUENCE</scope>
    <source>
        <strain evidence="7">OxK</strain>
    </source>
</reference>
<comment type="similarity">
    <text evidence="4">Belongs to the SIMIBI class G3E GTPase family. ZNG1 subfamily.</text>
</comment>
<proteinExistence type="inferred from homology"/>
<dbReference type="SUPFAM" id="SSF52540">
    <property type="entry name" value="P-loop containing nucleoside triphosphate hydrolases"/>
    <property type="match status" value="1"/>
</dbReference>
<keyword evidence="1" id="KW-0547">Nucleotide-binding</keyword>
<dbReference type="InterPro" id="IPR036627">
    <property type="entry name" value="CobW-likC_sf"/>
</dbReference>
<keyword evidence="2" id="KW-0378">Hydrolase</keyword>
<evidence type="ECO:0000256" key="5">
    <source>
        <dbReference type="ARBA" id="ARBA00045658"/>
    </source>
</evidence>
<evidence type="ECO:0000313" key="7">
    <source>
        <dbReference type="EMBL" id="WAV91895.1"/>
    </source>
</evidence>
<dbReference type="Pfam" id="PF02492">
    <property type="entry name" value="cobW"/>
    <property type="match status" value="1"/>
</dbReference>
<evidence type="ECO:0000256" key="3">
    <source>
        <dbReference type="ARBA" id="ARBA00023186"/>
    </source>
</evidence>
<evidence type="ECO:0000256" key="6">
    <source>
        <dbReference type="ARBA" id="ARBA00049117"/>
    </source>
</evidence>
<dbReference type="AlphaFoldDB" id="A0A9E9LD35"/>
<protein>
    <submittedName>
        <fullName evidence="7">GTP-binding protein</fullName>
    </submittedName>
</protein>
<evidence type="ECO:0000256" key="2">
    <source>
        <dbReference type="ARBA" id="ARBA00022801"/>
    </source>
</evidence>
<dbReference type="RefSeq" id="WP_269277089.1">
    <property type="nucleotide sequence ID" value="NZ_CP098247.1"/>
</dbReference>
<dbReference type="Pfam" id="PF07683">
    <property type="entry name" value="CobW_C"/>
    <property type="match status" value="1"/>
</dbReference>
<name>A0A9E9LD35_9BURK</name>
<keyword evidence="3" id="KW-0143">Chaperone</keyword>
<dbReference type="GO" id="GO:0000166">
    <property type="term" value="F:nucleotide binding"/>
    <property type="evidence" value="ECO:0007669"/>
    <property type="project" value="UniProtKB-KW"/>
</dbReference>
<dbReference type="PANTHER" id="PTHR13748:SF62">
    <property type="entry name" value="COBW DOMAIN-CONTAINING PROTEIN"/>
    <property type="match status" value="1"/>
</dbReference>
<gene>
    <name evidence="7" type="ORF">NB646_03970</name>
</gene>
<evidence type="ECO:0000256" key="4">
    <source>
        <dbReference type="ARBA" id="ARBA00034320"/>
    </source>
</evidence>
<dbReference type="GO" id="GO:0005737">
    <property type="term" value="C:cytoplasm"/>
    <property type="evidence" value="ECO:0007669"/>
    <property type="project" value="TreeGrafter"/>
</dbReference>
<dbReference type="CDD" id="cd03112">
    <property type="entry name" value="CobW-like"/>
    <property type="match status" value="1"/>
</dbReference>
<organism evidence="7">
    <name type="scientific">Oxalobacter aliiformigenes</name>
    <dbReference type="NCBI Taxonomy" id="2946593"/>
    <lineage>
        <taxon>Bacteria</taxon>
        <taxon>Pseudomonadati</taxon>
        <taxon>Pseudomonadota</taxon>
        <taxon>Betaproteobacteria</taxon>
        <taxon>Burkholderiales</taxon>
        <taxon>Oxalobacteraceae</taxon>
        <taxon>Oxalobacter</taxon>
    </lineage>
</organism>